<keyword evidence="3" id="KW-1185">Reference proteome</keyword>
<comment type="caution">
    <text evidence="2">The sequence shown here is derived from an EMBL/GenBank/DDBJ whole genome shotgun (WGS) entry which is preliminary data.</text>
</comment>
<reference evidence="2 3" key="1">
    <citation type="journal article" date="2018" name="Front. Plant Sci.">
        <title>Red Clover (Trifolium pratense) and Zigzag Clover (T. medium) - A Picture of Genomic Similarities and Differences.</title>
        <authorList>
            <person name="Dluhosova J."/>
            <person name="Istvanek J."/>
            <person name="Nedelnik J."/>
            <person name="Repkova J."/>
        </authorList>
    </citation>
    <scope>NUCLEOTIDE SEQUENCE [LARGE SCALE GENOMIC DNA]</scope>
    <source>
        <strain evidence="3">cv. 10/8</strain>
        <tissue evidence="2">Leaf</tissue>
    </source>
</reference>
<gene>
    <name evidence="2" type="ORF">A2U01_0000803</name>
</gene>
<feature type="compositionally biased region" description="Basic and acidic residues" evidence="1">
    <location>
        <begin position="221"/>
        <end position="230"/>
    </location>
</feature>
<protein>
    <submittedName>
        <fullName evidence="2">Uncharacterized protein</fullName>
    </submittedName>
</protein>
<proteinExistence type="predicted"/>
<sequence length="230" mass="25725">MDLNKYVLINSHSGGNTNAEVKNGGGDEDMHFSSTQPTNDKLVGVHGVAITEPMIPAGSAKQVTLSDIMIAIKDLNTRLDFMEVSNIELIKSYIKDLHHAAVATPDKKTEAVHNNSGYSPDDADNQHLKQKTGFPKTTLNNDKEIDKGMAKMTKFATIINCEDDETSNLKKRTMPKETFIRNEQEYKRQNTTRGNLPDLESEPNINKGKDVNPYNKPFNSDYRRGVNEQN</sequence>
<dbReference type="EMBL" id="LXQA010000619">
    <property type="protein sequence ID" value="MCH80041.1"/>
    <property type="molecule type" value="Genomic_DNA"/>
</dbReference>
<evidence type="ECO:0000256" key="1">
    <source>
        <dbReference type="SAM" id="MobiDB-lite"/>
    </source>
</evidence>
<dbReference type="AlphaFoldDB" id="A0A392LYJ0"/>
<feature type="region of interest" description="Disordered" evidence="1">
    <location>
        <begin position="107"/>
        <end position="141"/>
    </location>
</feature>
<evidence type="ECO:0000313" key="2">
    <source>
        <dbReference type="EMBL" id="MCH80041.1"/>
    </source>
</evidence>
<evidence type="ECO:0000313" key="3">
    <source>
        <dbReference type="Proteomes" id="UP000265520"/>
    </source>
</evidence>
<name>A0A392LYJ0_9FABA</name>
<accession>A0A392LYJ0</accession>
<dbReference type="Proteomes" id="UP000265520">
    <property type="component" value="Unassembled WGS sequence"/>
</dbReference>
<organism evidence="2 3">
    <name type="scientific">Trifolium medium</name>
    <dbReference type="NCBI Taxonomy" id="97028"/>
    <lineage>
        <taxon>Eukaryota</taxon>
        <taxon>Viridiplantae</taxon>
        <taxon>Streptophyta</taxon>
        <taxon>Embryophyta</taxon>
        <taxon>Tracheophyta</taxon>
        <taxon>Spermatophyta</taxon>
        <taxon>Magnoliopsida</taxon>
        <taxon>eudicotyledons</taxon>
        <taxon>Gunneridae</taxon>
        <taxon>Pentapetalae</taxon>
        <taxon>rosids</taxon>
        <taxon>fabids</taxon>
        <taxon>Fabales</taxon>
        <taxon>Fabaceae</taxon>
        <taxon>Papilionoideae</taxon>
        <taxon>50 kb inversion clade</taxon>
        <taxon>NPAAA clade</taxon>
        <taxon>Hologalegina</taxon>
        <taxon>IRL clade</taxon>
        <taxon>Trifolieae</taxon>
        <taxon>Trifolium</taxon>
    </lineage>
</organism>
<feature type="compositionally biased region" description="Basic and acidic residues" evidence="1">
    <location>
        <begin position="174"/>
        <end position="188"/>
    </location>
</feature>
<feature type="region of interest" description="Disordered" evidence="1">
    <location>
        <begin position="170"/>
        <end position="230"/>
    </location>
</feature>